<dbReference type="RefSeq" id="WP_019376291.1">
    <property type="nucleotide sequence ID" value="NZ_JACWEZ010000003.1"/>
</dbReference>
<dbReference type="PANTHER" id="PTHR42002">
    <property type="entry name" value="ANAEROBIC C4-DICARBOXYLATE TRANSPORTER DCUC-RELATED"/>
    <property type="match status" value="1"/>
</dbReference>
<keyword evidence="10" id="KW-1185">Reference proteome</keyword>
<dbReference type="NCBIfam" id="TIGR00771">
    <property type="entry name" value="DcuC"/>
    <property type="match status" value="1"/>
</dbReference>
<dbReference type="PANTHER" id="PTHR42002:SF2">
    <property type="entry name" value="ANAEROBIC C4-DICARBOXYLATE TRANSPORTER DCUC-RELATED"/>
    <property type="match status" value="1"/>
</dbReference>
<keyword evidence="4" id="KW-1003">Cell membrane</keyword>
<feature type="transmembrane region" description="Helical" evidence="8">
    <location>
        <begin position="329"/>
        <end position="349"/>
    </location>
</feature>
<evidence type="ECO:0000313" key="10">
    <source>
        <dbReference type="Proteomes" id="UP000621631"/>
    </source>
</evidence>
<feature type="transmembrane region" description="Helical" evidence="8">
    <location>
        <begin position="77"/>
        <end position="96"/>
    </location>
</feature>
<protein>
    <submittedName>
        <fullName evidence="9">C4-dicarboxylate transporter DcuC</fullName>
    </submittedName>
</protein>
<keyword evidence="7 8" id="KW-0472">Membrane</keyword>
<evidence type="ECO:0000256" key="4">
    <source>
        <dbReference type="ARBA" id="ARBA00022475"/>
    </source>
</evidence>
<feature type="transmembrane region" description="Helical" evidence="8">
    <location>
        <begin position="30"/>
        <end position="47"/>
    </location>
</feature>
<proteinExistence type="inferred from homology"/>
<dbReference type="InterPro" id="IPR004669">
    <property type="entry name" value="C4_dicarb_anaerob_car"/>
</dbReference>
<feature type="transmembrane region" description="Helical" evidence="8">
    <location>
        <begin position="424"/>
        <end position="442"/>
    </location>
</feature>
<comment type="caution">
    <text evidence="9">The sequence shown here is derived from an EMBL/GenBank/DDBJ whole genome shotgun (WGS) entry which is preliminary data.</text>
</comment>
<sequence length="473" mass="50846">MLNDLIMYASAILAVAVVVYMLIKKMDIKIALFLMGIILILVSLAMGNDIALKEFESTGSAFLDPLQVIVEQFKSTFAKAGLIILMLGGYTAYMSSIGANDITVQVLTRPISKIKSVYFLVPIVFLLGNLLSLVIPSASTLAILLLATLYPVLKRAGMSTLSIAAIIATSATIIPTPLGSDNVAIAEELALHPAFANLTVTDYVFNYHAMISLPTLLFIAIVHYFWQKRMDKRSANNVSKEEVELKKLDEIKGGKLYKTVYAILPIFPIILLLISFALELTTGIAVTLSVEIAVIVSLILAIICELIRKKGDKKVLSDTESFFEGMGRAIPIVALIVAASVFVTGLQSIGLIEQLQESMQHIQGSGFNFILPLILVAFTALIVLLSGSGIALFFAMVPLMVPLADAAGINPIAISIPMGLAGNLFRSVSPVAAVVLIIAGTLKVDPLDIIKRTSVPMVSGVIFMFILSMIVFL</sequence>
<reference evidence="9 10" key="1">
    <citation type="submission" date="2020-09" db="EMBL/GenBank/DDBJ databases">
        <title>Draft Genome Sequences of Oil-Oxidizing Bacteria Halomonas titanicae, Marinobacter lutaoensis, and Virgibacillus halodenitrificans Isolated from Highly Saline Environments.</title>
        <authorList>
            <person name="Grouzdev D.S."/>
            <person name="Sokolova D.S."/>
            <person name="Semenova E.M."/>
            <person name="Borzenkov I.A."/>
            <person name="Bidzhieva S.K."/>
            <person name="Poltaraus A.B."/>
            <person name="Nazina T.N."/>
        </authorList>
    </citation>
    <scope>NUCLEOTIDE SEQUENCE [LARGE SCALE GENOMIC DNA]</scope>
    <source>
        <strain evidence="9 10">VKM B-3472D</strain>
    </source>
</reference>
<evidence type="ECO:0000313" key="9">
    <source>
        <dbReference type="EMBL" id="MBD1222531.1"/>
    </source>
</evidence>
<keyword evidence="3" id="KW-0813">Transport</keyword>
<name>A0ABR7VMJ2_VIRHA</name>
<comment type="subcellular location">
    <subcellularLocation>
        <location evidence="1">Cell membrane</location>
        <topology evidence="1">Multi-pass membrane protein</topology>
    </subcellularLocation>
</comment>
<keyword evidence="5 8" id="KW-0812">Transmembrane</keyword>
<feature type="transmembrane region" description="Helical" evidence="8">
    <location>
        <begin position="454"/>
        <end position="472"/>
    </location>
</feature>
<evidence type="ECO:0000256" key="3">
    <source>
        <dbReference type="ARBA" id="ARBA00022448"/>
    </source>
</evidence>
<feature type="transmembrane region" description="Helical" evidence="8">
    <location>
        <begin position="117"/>
        <end position="150"/>
    </location>
</feature>
<organism evidence="9 10">
    <name type="scientific">Virgibacillus halodenitrificans</name>
    <name type="common">Bacillus halodenitrificans</name>
    <dbReference type="NCBI Taxonomy" id="1482"/>
    <lineage>
        <taxon>Bacteria</taxon>
        <taxon>Bacillati</taxon>
        <taxon>Bacillota</taxon>
        <taxon>Bacilli</taxon>
        <taxon>Bacillales</taxon>
        <taxon>Bacillaceae</taxon>
        <taxon>Virgibacillus</taxon>
    </lineage>
</organism>
<feature type="transmembrane region" description="Helical" evidence="8">
    <location>
        <begin position="256"/>
        <end position="278"/>
    </location>
</feature>
<feature type="transmembrane region" description="Helical" evidence="8">
    <location>
        <begin position="6"/>
        <end position="23"/>
    </location>
</feature>
<feature type="transmembrane region" description="Helical" evidence="8">
    <location>
        <begin position="284"/>
        <end position="308"/>
    </location>
</feature>
<accession>A0ABR7VMJ2</accession>
<evidence type="ECO:0000256" key="5">
    <source>
        <dbReference type="ARBA" id="ARBA00022692"/>
    </source>
</evidence>
<gene>
    <name evidence="9" type="primary">dcuC</name>
    <name evidence="9" type="ORF">IC602_07910</name>
</gene>
<evidence type="ECO:0000256" key="6">
    <source>
        <dbReference type="ARBA" id="ARBA00022989"/>
    </source>
</evidence>
<evidence type="ECO:0000256" key="1">
    <source>
        <dbReference type="ARBA" id="ARBA00004651"/>
    </source>
</evidence>
<evidence type="ECO:0000256" key="8">
    <source>
        <dbReference type="SAM" id="Phobius"/>
    </source>
</evidence>
<feature type="transmembrane region" description="Helical" evidence="8">
    <location>
        <begin position="369"/>
        <end position="394"/>
    </location>
</feature>
<dbReference type="EMBL" id="JACWEZ010000003">
    <property type="protein sequence ID" value="MBD1222531.1"/>
    <property type="molecule type" value="Genomic_DNA"/>
</dbReference>
<dbReference type="NCBIfam" id="NF037994">
    <property type="entry name" value="DcuC_1"/>
    <property type="match status" value="1"/>
</dbReference>
<feature type="transmembrane region" description="Helical" evidence="8">
    <location>
        <begin position="207"/>
        <end position="226"/>
    </location>
</feature>
<comment type="similarity">
    <text evidence="2">Belongs to the DcuC/DcuD transporter (TC 2.A.61) family.</text>
</comment>
<dbReference type="Proteomes" id="UP000621631">
    <property type="component" value="Unassembled WGS sequence"/>
</dbReference>
<feature type="transmembrane region" description="Helical" evidence="8">
    <location>
        <begin position="401"/>
        <end position="418"/>
    </location>
</feature>
<dbReference type="Pfam" id="PF03606">
    <property type="entry name" value="DcuC"/>
    <property type="match status" value="1"/>
</dbReference>
<dbReference type="InterPro" id="IPR018385">
    <property type="entry name" value="C4_dicarb_anaerob_car-like"/>
</dbReference>
<keyword evidence="6 8" id="KW-1133">Transmembrane helix</keyword>
<evidence type="ECO:0000256" key="2">
    <source>
        <dbReference type="ARBA" id="ARBA00005275"/>
    </source>
</evidence>
<evidence type="ECO:0000256" key="7">
    <source>
        <dbReference type="ARBA" id="ARBA00023136"/>
    </source>
</evidence>